<reference evidence="2" key="1">
    <citation type="submission" date="2021-01" db="EMBL/GenBank/DDBJ databases">
        <title>Whole genome shotgun sequence of Planosporangium flavigriseum NBRC 105377.</title>
        <authorList>
            <person name="Komaki H."/>
            <person name="Tamura T."/>
        </authorList>
    </citation>
    <scope>NUCLEOTIDE SEQUENCE</scope>
    <source>
        <strain evidence="2">NBRC 105377</strain>
    </source>
</reference>
<dbReference type="InterPro" id="IPR027417">
    <property type="entry name" value="P-loop_NTPase"/>
</dbReference>
<gene>
    <name evidence="2" type="ORF">Pfl04_50230</name>
</gene>
<dbReference type="EMBL" id="BONU01000065">
    <property type="protein sequence ID" value="GIG76619.1"/>
    <property type="molecule type" value="Genomic_DNA"/>
</dbReference>
<dbReference type="AlphaFoldDB" id="A0A8J3LS51"/>
<sequence>MRLAVMRGAAAQRGDVLVTPLLLVGTSERVGSNWLSDTLAAWWGQYNEPLRQQLDATHPLSACNPAPVCLDELVDADLGPFGRHWLVTFAAGKYGPVRQVVKETNLFFAVEVLLRLLPDAPLVVASRSPLGVVSSFVRGDLYTRWDYPARYRQLHAMTAAPARRRPGHRDRAGAAGRAQHAVAGRRARPA</sequence>
<proteinExistence type="predicted"/>
<comment type="caution">
    <text evidence="2">The sequence shown here is derived from an EMBL/GenBank/DDBJ whole genome shotgun (WGS) entry which is preliminary data.</text>
</comment>
<evidence type="ECO:0000313" key="3">
    <source>
        <dbReference type="Proteomes" id="UP000653674"/>
    </source>
</evidence>
<evidence type="ECO:0000313" key="2">
    <source>
        <dbReference type="EMBL" id="GIG76619.1"/>
    </source>
</evidence>
<protein>
    <recommendedName>
        <fullName evidence="4">Sulfotransferase family protein</fullName>
    </recommendedName>
</protein>
<evidence type="ECO:0008006" key="4">
    <source>
        <dbReference type="Google" id="ProtNLM"/>
    </source>
</evidence>
<accession>A0A8J3LS51</accession>
<dbReference type="SUPFAM" id="SSF52540">
    <property type="entry name" value="P-loop containing nucleoside triphosphate hydrolases"/>
    <property type="match status" value="1"/>
</dbReference>
<dbReference type="Proteomes" id="UP000653674">
    <property type="component" value="Unassembled WGS sequence"/>
</dbReference>
<name>A0A8J3LS51_9ACTN</name>
<dbReference type="RefSeq" id="WP_168080125.1">
    <property type="nucleotide sequence ID" value="NZ_BAAAQJ010000038.1"/>
</dbReference>
<keyword evidence="3" id="KW-1185">Reference proteome</keyword>
<organism evidence="2 3">
    <name type="scientific">Planosporangium flavigriseum</name>
    <dbReference type="NCBI Taxonomy" id="373681"/>
    <lineage>
        <taxon>Bacteria</taxon>
        <taxon>Bacillati</taxon>
        <taxon>Actinomycetota</taxon>
        <taxon>Actinomycetes</taxon>
        <taxon>Micromonosporales</taxon>
        <taxon>Micromonosporaceae</taxon>
        <taxon>Planosporangium</taxon>
    </lineage>
</organism>
<evidence type="ECO:0000256" key="1">
    <source>
        <dbReference type="SAM" id="MobiDB-lite"/>
    </source>
</evidence>
<feature type="compositionally biased region" description="Low complexity" evidence="1">
    <location>
        <begin position="173"/>
        <end position="182"/>
    </location>
</feature>
<dbReference type="Gene3D" id="3.40.50.300">
    <property type="entry name" value="P-loop containing nucleotide triphosphate hydrolases"/>
    <property type="match status" value="1"/>
</dbReference>
<feature type="region of interest" description="Disordered" evidence="1">
    <location>
        <begin position="158"/>
        <end position="190"/>
    </location>
</feature>